<dbReference type="InterPro" id="IPR036291">
    <property type="entry name" value="NAD(P)-bd_dom_sf"/>
</dbReference>
<dbReference type="InterPro" id="IPR029753">
    <property type="entry name" value="D-isomer_DH_CS"/>
</dbReference>
<keyword evidence="8" id="KW-1185">Reference proteome</keyword>
<dbReference type="GO" id="GO:0033711">
    <property type="term" value="F:4-phosphoerythronate dehydrogenase activity"/>
    <property type="evidence" value="ECO:0007669"/>
    <property type="project" value="UniProtKB-EC"/>
</dbReference>
<protein>
    <submittedName>
        <fullName evidence="7">4-phosphoerythronate dehydrogenase</fullName>
        <ecNumber evidence="7">1.1.1.290</ecNumber>
    </submittedName>
</protein>
<dbReference type="eggNOG" id="COG1052">
    <property type="taxonomic scope" value="Bacteria"/>
</dbReference>
<dbReference type="AlphaFoldDB" id="F1T634"/>
<dbReference type="Pfam" id="PF00389">
    <property type="entry name" value="2-Hacid_dh"/>
    <property type="match status" value="1"/>
</dbReference>
<dbReference type="PROSITE" id="PS00671">
    <property type="entry name" value="D_2_HYDROXYACID_DH_3"/>
    <property type="match status" value="1"/>
</dbReference>
<evidence type="ECO:0000256" key="4">
    <source>
        <dbReference type="RuleBase" id="RU003719"/>
    </source>
</evidence>
<evidence type="ECO:0000313" key="8">
    <source>
        <dbReference type="Proteomes" id="UP000005947"/>
    </source>
</evidence>
<dbReference type="InterPro" id="IPR006140">
    <property type="entry name" value="D-isomer_DH_NAD-bd"/>
</dbReference>
<evidence type="ECO:0000256" key="3">
    <source>
        <dbReference type="ARBA" id="ARBA00023027"/>
    </source>
</evidence>
<name>F1T634_9ACTN</name>
<dbReference type="Proteomes" id="UP000005947">
    <property type="component" value="Unassembled WGS sequence"/>
</dbReference>
<sequence>MHIILIQPLVKGVAMKVLVFGTMSYDKDSFNKELPDFPHVTLEYTDVELTPTTAALAKGYDAVCAFVNSNVSAMTLEVLKGLGIELVLMRCAGFDAVNVKTAQEIGMKVTRVPAYSPEAIAEHAMALALAANRHICKGYNRIRENNFSLTGLVGDTLHGKTAGIVDCGRIGAALCRICKGFGMTVLGYDLYPNQKLVDEEHCVDRFVSLDELYAESNLISLHAFLNEESYRMINDKAIAKMKPGVIFVNTGRGGLVDTQALIRGIISGKIGAAGLDVYEEEGPNVYQDRTSEVFESVTTQLCAFPNVVMSSHQAYFTHEALSQIARVTLENAERYAEGKEFIERSVVC</sequence>
<evidence type="ECO:0000259" key="6">
    <source>
        <dbReference type="Pfam" id="PF02826"/>
    </source>
</evidence>
<dbReference type="SUPFAM" id="SSF52283">
    <property type="entry name" value="Formate/glycerate dehydrogenase catalytic domain-like"/>
    <property type="match status" value="1"/>
</dbReference>
<keyword evidence="3" id="KW-0520">NAD</keyword>
<evidence type="ECO:0000256" key="1">
    <source>
        <dbReference type="ARBA" id="ARBA00005854"/>
    </source>
</evidence>
<evidence type="ECO:0000259" key="5">
    <source>
        <dbReference type="Pfam" id="PF00389"/>
    </source>
</evidence>
<feature type="domain" description="D-isomer specific 2-hydroxyacid dehydrogenase NAD-binding" evidence="6">
    <location>
        <begin position="125"/>
        <end position="314"/>
    </location>
</feature>
<comment type="caution">
    <text evidence="7">The sequence shown here is derived from an EMBL/GenBank/DDBJ whole genome shotgun (WGS) entry which is preliminary data.</text>
</comment>
<dbReference type="InterPro" id="IPR006139">
    <property type="entry name" value="D-isomer_2_OHA_DH_cat_dom"/>
</dbReference>
<comment type="similarity">
    <text evidence="1 4">Belongs to the D-isomer specific 2-hydroxyacid dehydrogenase family.</text>
</comment>
<reference evidence="7 8" key="1">
    <citation type="submission" date="2011-02" db="EMBL/GenBank/DDBJ databases">
        <authorList>
            <person name="Muzny D."/>
            <person name="Qin X."/>
            <person name="Buhay C."/>
            <person name="Dugan-Rocha S."/>
            <person name="Ding Y."/>
            <person name="Chen G."/>
            <person name="Hawes A."/>
            <person name="Holder M."/>
            <person name="Jhangiani S."/>
            <person name="Johnson A."/>
            <person name="Khan Z."/>
            <person name="Li Z."/>
            <person name="Liu W."/>
            <person name="Liu X."/>
            <person name="Perez L."/>
            <person name="Shen H."/>
            <person name="Wang Q."/>
            <person name="Watt J."/>
            <person name="Xi L."/>
            <person name="Xin Y."/>
            <person name="Zhou J."/>
            <person name="Deng J."/>
            <person name="Jiang H."/>
            <person name="Liu Y."/>
            <person name="Qu J."/>
            <person name="Song X.-Z."/>
            <person name="Zhang L."/>
            <person name="Villasana D."/>
            <person name="Johnson A."/>
            <person name="Liu J."/>
            <person name="Liyanage D."/>
            <person name="Lorensuhewa L."/>
            <person name="Robinson T."/>
            <person name="Song A."/>
            <person name="Song B.-B."/>
            <person name="Dinh H."/>
            <person name="Thornton R."/>
            <person name="Coyle M."/>
            <person name="Francisco L."/>
            <person name="Jackson L."/>
            <person name="Javaid M."/>
            <person name="Korchina V."/>
            <person name="Kovar C."/>
            <person name="Mata R."/>
            <person name="Mathew T."/>
            <person name="Ngo R."/>
            <person name="Nguyen L."/>
            <person name="Nguyen N."/>
            <person name="Okwuonu G."/>
            <person name="Ongeri F."/>
            <person name="Pham C."/>
            <person name="Simmons D."/>
            <person name="Wilczek-Boney K."/>
            <person name="Hale W."/>
            <person name="Jakkamsetti A."/>
            <person name="Pham P."/>
            <person name="Ruth R."/>
            <person name="San Lucas F."/>
            <person name="Warren J."/>
            <person name="Zhang J."/>
            <person name="Zhao Z."/>
            <person name="Zhou C."/>
            <person name="Zhu D."/>
            <person name="Lee S."/>
            <person name="Bess C."/>
            <person name="Blankenburg K."/>
            <person name="Forbes L."/>
            <person name="Fu Q."/>
            <person name="Gubbala S."/>
            <person name="Hirani K."/>
            <person name="Jayaseelan J.C."/>
            <person name="Lara F."/>
            <person name="Munidasa M."/>
            <person name="Palculict T."/>
            <person name="Patil S."/>
            <person name="Pu L.-L."/>
            <person name="Saada N."/>
            <person name="Tang L."/>
            <person name="Weissenberger G."/>
            <person name="Zhu Y."/>
            <person name="Hemphill L."/>
            <person name="Shang Y."/>
            <person name="Youmans B."/>
            <person name="Ayvaz T."/>
            <person name="Ross M."/>
            <person name="Santibanez J."/>
            <person name="Aqrawi P."/>
            <person name="Gross S."/>
            <person name="Joshi V."/>
            <person name="Fowler G."/>
            <person name="Nazareth L."/>
            <person name="Reid J."/>
            <person name="Worley K."/>
            <person name="Petrosino J."/>
            <person name="Highlander S."/>
            <person name="Gibbs R."/>
        </authorList>
    </citation>
    <scope>NUCLEOTIDE SEQUENCE [LARGE SCALE GENOMIC DNA]</scope>
    <source>
        <strain evidence="7 8">DSM 15829</strain>
    </source>
</reference>
<dbReference type="Pfam" id="PF02826">
    <property type="entry name" value="2-Hacid_dh_C"/>
    <property type="match status" value="1"/>
</dbReference>
<feature type="domain" description="D-isomer specific 2-hydroxyacid dehydrogenase catalytic" evidence="5">
    <location>
        <begin position="17"/>
        <end position="340"/>
    </location>
</feature>
<dbReference type="Gene3D" id="3.40.50.720">
    <property type="entry name" value="NAD(P)-binding Rossmann-like Domain"/>
    <property type="match status" value="2"/>
</dbReference>
<dbReference type="CDD" id="cd12183">
    <property type="entry name" value="LDH_like_2"/>
    <property type="match status" value="1"/>
</dbReference>
<dbReference type="PANTHER" id="PTHR43026">
    <property type="entry name" value="2-HYDROXYACID DEHYDROGENASE HOMOLOG 1-RELATED"/>
    <property type="match status" value="1"/>
</dbReference>
<dbReference type="SUPFAM" id="SSF51735">
    <property type="entry name" value="NAD(P)-binding Rossmann-fold domains"/>
    <property type="match status" value="1"/>
</dbReference>
<gene>
    <name evidence="7" type="primary">pdxB</name>
    <name evidence="7" type="ORF">HMPREF0091_10934</name>
</gene>
<evidence type="ECO:0000256" key="2">
    <source>
        <dbReference type="ARBA" id="ARBA00023002"/>
    </source>
</evidence>
<dbReference type="InterPro" id="IPR058205">
    <property type="entry name" value="D-LDH-like"/>
</dbReference>
<dbReference type="GO" id="GO:0008720">
    <property type="term" value="F:D-lactate dehydrogenase (NAD+) activity"/>
    <property type="evidence" value="ECO:0007669"/>
    <property type="project" value="TreeGrafter"/>
</dbReference>
<evidence type="ECO:0000313" key="7">
    <source>
        <dbReference type="EMBL" id="EGF22939.1"/>
    </source>
</evidence>
<keyword evidence="2 4" id="KW-0560">Oxidoreductase</keyword>
<dbReference type="PANTHER" id="PTHR43026:SF1">
    <property type="entry name" value="2-HYDROXYACID DEHYDROGENASE HOMOLOG 1-RELATED"/>
    <property type="match status" value="1"/>
</dbReference>
<proteinExistence type="inferred from homology"/>
<organism evidence="7 8">
    <name type="scientific">Fannyhessea vaginae DSM 15829</name>
    <dbReference type="NCBI Taxonomy" id="525256"/>
    <lineage>
        <taxon>Bacteria</taxon>
        <taxon>Bacillati</taxon>
        <taxon>Actinomycetota</taxon>
        <taxon>Coriobacteriia</taxon>
        <taxon>Coriobacteriales</taxon>
        <taxon>Atopobiaceae</taxon>
        <taxon>Fannyhessea</taxon>
    </lineage>
</organism>
<accession>F1T634</accession>
<dbReference type="GO" id="GO:0051287">
    <property type="term" value="F:NAD binding"/>
    <property type="evidence" value="ECO:0007669"/>
    <property type="project" value="InterPro"/>
</dbReference>
<dbReference type="EMBL" id="ACGK02000002">
    <property type="protein sequence ID" value="EGF22939.1"/>
    <property type="molecule type" value="Genomic_DNA"/>
</dbReference>
<dbReference type="EC" id="1.1.1.290" evidence="7"/>